<sequence>MKIQIASPSHYITDLRYPWSKHLSQWPPELFVEVARGIHRNVVRFISNKGEVYALKELMTPIARNEYRLLRELAEMGLPVVEAVGLITHRDEGVSEARRTYELVGEPVDMKNRALLVTHYLDGALPYRVIIQQGISVEQLNHMLDALAELLVRLHLSGFYWGDCSLSNALFRRDAGLMAAYVVDAETGEMRETLSDGRREYDLDLAEMNIGGDLMDLEAYCGGLPGKQDPVDLANSLVTRYKALWNELTQDEVFEPEDQFRIEKRIRRLNELGFDVEEMELTTVDNGQRVRMVPQVVEHWHHRRRLNNLTGLQVQENQARRLLNDLNRYRIYLSDKEGRDVPEPVAAYRWLSEVFNPTIEAIPEGMKGRLDNAELFHEVLEHRWYLSEATGKDVGQTKATDSYVNTVLKPRKKGGSSRETDPFVSTDK</sequence>
<dbReference type="Pfam" id="PF13224">
    <property type="entry name" value="DUF4032"/>
    <property type="match status" value="1"/>
</dbReference>
<gene>
    <name evidence="3" type="ORF">GCM10007392_02370</name>
</gene>
<proteinExistence type="predicted"/>
<dbReference type="SUPFAM" id="SSF56112">
    <property type="entry name" value="Protein kinase-like (PK-like)"/>
    <property type="match status" value="1"/>
</dbReference>
<dbReference type="Proteomes" id="UP000626148">
    <property type="component" value="Unassembled WGS sequence"/>
</dbReference>
<keyword evidence="3" id="KW-0418">Kinase</keyword>
<dbReference type="RefSeq" id="WP_189606667.1">
    <property type="nucleotide sequence ID" value="NZ_BMXR01000001.1"/>
</dbReference>
<evidence type="ECO:0000313" key="4">
    <source>
        <dbReference type="Proteomes" id="UP000626148"/>
    </source>
</evidence>
<feature type="domain" description="DUF4032" evidence="2">
    <location>
        <begin position="244"/>
        <end position="408"/>
    </location>
</feature>
<dbReference type="InterPro" id="IPR011009">
    <property type="entry name" value="Kinase-like_dom_sf"/>
</dbReference>
<dbReference type="GO" id="GO:0016301">
    <property type="term" value="F:kinase activity"/>
    <property type="evidence" value="ECO:0007669"/>
    <property type="project" value="UniProtKB-KW"/>
</dbReference>
<dbReference type="AlphaFoldDB" id="A0A918N6F1"/>
<comment type="caution">
    <text evidence="3">The sequence shown here is derived from an EMBL/GenBank/DDBJ whole genome shotgun (WGS) entry which is preliminary data.</text>
</comment>
<dbReference type="InterPro" id="IPR025111">
    <property type="entry name" value="DUF4032"/>
</dbReference>
<evidence type="ECO:0000259" key="2">
    <source>
        <dbReference type="Pfam" id="PF13224"/>
    </source>
</evidence>
<dbReference type="EMBL" id="BMXR01000001">
    <property type="protein sequence ID" value="GGX39499.1"/>
    <property type="molecule type" value="Genomic_DNA"/>
</dbReference>
<feature type="region of interest" description="Disordered" evidence="1">
    <location>
        <begin position="406"/>
        <end position="428"/>
    </location>
</feature>
<reference evidence="3" key="2">
    <citation type="submission" date="2020-09" db="EMBL/GenBank/DDBJ databases">
        <authorList>
            <person name="Sun Q."/>
            <person name="Kim S."/>
        </authorList>
    </citation>
    <scope>NUCLEOTIDE SEQUENCE</scope>
    <source>
        <strain evidence="3">KCTC 22169</strain>
    </source>
</reference>
<evidence type="ECO:0000313" key="3">
    <source>
        <dbReference type="EMBL" id="GGX39499.1"/>
    </source>
</evidence>
<name>A0A918N6F1_9GAMM</name>
<organism evidence="3 4">
    <name type="scientific">Saccharospirillum salsuginis</name>
    <dbReference type="NCBI Taxonomy" id="418750"/>
    <lineage>
        <taxon>Bacteria</taxon>
        <taxon>Pseudomonadati</taxon>
        <taxon>Pseudomonadota</taxon>
        <taxon>Gammaproteobacteria</taxon>
        <taxon>Oceanospirillales</taxon>
        <taxon>Saccharospirillaceae</taxon>
        <taxon>Saccharospirillum</taxon>
    </lineage>
</organism>
<protein>
    <submittedName>
        <fullName evidence="3">LPS kinase</fullName>
    </submittedName>
</protein>
<reference evidence="3" key="1">
    <citation type="journal article" date="2014" name="Int. J. Syst. Evol. Microbiol.">
        <title>Complete genome sequence of Corynebacterium casei LMG S-19264T (=DSM 44701T), isolated from a smear-ripened cheese.</title>
        <authorList>
            <consortium name="US DOE Joint Genome Institute (JGI-PGF)"/>
            <person name="Walter F."/>
            <person name="Albersmeier A."/>
            <person name="Kalinowski J."/>
            <person name="Ruckert C."/>
        </authorList>
    </citation>
    <scope>NUCLEOTIDE SEQUENCE</scope>
    <source>
        <strain evidence="3">KCTC 22169</strain>
    </source>
</reference>
<keyword evidence="3" id="KW-0808">Transferase</keyword>
<feature type="compositionally biased region" description="Basic and acidic residues" evidence="1">
    <location>
        <begin position="416"/>
        <end position="428"/>
    </location>
</feature>
<keyword evidence="4" id="KW-1185">Reference proteome</keyword>
<accession>A0A918N6F1</accession>
<evidence type="ECO:0000256" key="1">
    <source>
        <dbReference type="SAM" id="MobiDB-lite"/>
    </source>
</evidence>
<dbReference type="Pfam" id="PF06293">
    <property type="entry name" value="Kdo"/>
    <property type="match status" value="1"/>
</dbReference>